<evidence type="ECO:0000313" key="2">
    <source>
        <dbReference type="Proteomes" id="UP000321947"/>
    </source>
</evidence>
<accession>A0A5D3DG73</accession>
<dbReference type="Proteomes" id="UP000321947">
    <property type="component" value="Unassembled WGS sequence"/>
</dbReference>
<proteinExistence type="predicted"/>
<dbReference type="AlphaFoldDB" id="A0A5D3DG73"/>
<sequence length="115" mass="13171">MVRSMLCNLQVYWASGLFCLRVHHEVDKILGSYLCRGKEEVRGGVKVAWMKMCLPFKEGGFVIRDESSWNIAREVVGMAEDVEYGLIRGCRGVPYLSRLGRGCFMMWRVGGRLDF</sequence>
<evidence type="ECO:0000313" key="1">
    <source>
        <dbReference type="EMBL" id="TYK22604.1"/>
    </source>
</evidence>
<reference evidence="1 2" key="1">
    <citation type="submission" date="2019-08" db="EMBL/GenBank/DDBJ databases">
        <title>Draft genome sequences of two oriental melons (Cucumis melo L. var makuwa).</title>
        <authorList>
            <person name="Kwon S.-Y."/>
        </authorList>
    </citation>
    <scope>NUCLEOTIDE SEQUENCE [LARGE SCALE GENOMIC DNA]</scope>
    <source>
        <strain evidence="2">cv. Chang Bougi</strain>
        <tissue evidence="1">Leaf</tissue>
    </source>
</reference>
<name>A0A5D3DG73_CUCMM</name>
<dbReference type="EMBL" id="SSTD01004937">
    <property type="protein sequence ID" value="TYK22604.1"/>
    <property type="molecule type" value="Genomic_DNA"/>
</dbReference>
<gene>
    <name evidence="1" type="ORF">E5676_scaffold195G00230</name>
</gene>
<comment type="caution">
    <text evidence="1">The sequence shown here is derived from an EMBL/GenBank/DDBJ whole genome shotgun (WGS) entry which is preliminary data.</text>
</comment>
<organism evidence="1 2">
    <name type="scientific">Cucumis melo var. makuwa</name>
    <name type="common">Oriental melon</name>
    <dbReference type="NCBI Taxonomy" id="1194695"/>
    <lineage>
        <taxon>Eukaryota</taxon>
        <taxon>Viridiplantae</taxon>
        <taxon>Streptophyta</taxon>
        <taxon>Embryophyta</taxon>
        <taxon>Tracheophyta</taxon>
        <taxon>Spermatophyta</taxon>
        <taxon>Magnoliopsida</taxon>
        <taxon>eudicotyledons</taxon>
        <taxon>Gunneridae</taxon>
        <taxon>Pentapetalae</taxon>
        <taxon>rosids</taxon>
        <taxon>fabids</taxon>
        <taxon>Cucurbitales</taxon>
        <taxon>Cucurbitaceae</taxon>
        <taxon>Benincaseae</taxon>
        <taxon>Cucumis</taxon>
    </lineage>
</organism>
<protein>
    <submittedName>
        <fullName evidence="1">Zf-RVT domain-containing protein</fullName>
    </submittedName>
</protein>